<dbReference type="EMBL" id="FLUQ01000001">
    <property type="protein sequence ID" value="SBW00554.1"/>
    <property type="molecule type" value="Genomic_DNA"/>
</dbReference>
<dbReference type="PROSITE" id="PS50045">
    <property type="entry name" value="SIGMA54_INTERACT_4"/>
    <property type="match status" value="1"/>
</dbReference>
<evidence type="ECO:0000259" key="8">
    <source>
        <dbReference type="PROSITE" id="PS50112"/>
    </source>
</evidence>
<dbReference type="InterPro" id="IPR025662">
    <property type="entry name" value="Sigma_54_int_dom_ATP-bd_1"/>
</dbReference>
<dbReference type="InterPro" id="IPR000014">
    <property type="entry name" value="PAS"/>
</dbReference>
<keyword evidence="5" id="KW-0804">Transcription</keyword>
<evidence type="ECO:0000313" key="9">
    <source>
        <dbReference type="EMBL" id="SBW00554.1"/>
    </source>
</evidence>
<accession>A0A212JM85</accession>
<dbReference type="Gene3D" id="1.10.10.60">
    <property type="entry name" value="Homeodomain-like"/>
    <property type="match status" value="1"/>
</dbReference>
<evidence type="ECO:0000256" key="4">
    <source>
        <dbReference type="ARBA" id="ARBA00023125"/>
    </source>
</evidence>
<dbReference type="InterPro" id="IPR025944">
    <property type="entry name" value="Sigma_54_int_dom_CS"/>
</dbReference>
<keyword evidence="3" id="KW-0805">Transcription regulation</keyword>
<keyword evidence="2" id="KW-0067">ATP-binding</keyword>
<evidence type="ECO:0000256" key="1">
    <source>
        <dbReference type="ARBA" id="ARBA00022741"/>
    </source>
</evidence>
<keyword evidence="1" id="KW-0547">Nucleotide-binding</keyword>
<dbReference type="PANTHER" id="PTHR32071">
    <property type="entry name" value="TRANSCRIPTIONAL REGULATORY PROTEIN"/>
    <property type="match status" value="1"/>
</dbReference>
<dbReference type="PRINTS" id="PR01590">
    <property type="entry name" value="HTHFIS"/>
</dbReference>
<evidence type="ECO:0000256" key="2">
    <source>
        <dbReference type="ARBA" id="ARBA00022840"/>
    </source>
</evidence>
<feature type="coiled-coil region" evidence="6">
    <location>
        <begin position="6"/>
        <end position="33"/>
    </location>
</feature>
<dbReference type="PROSITE" id="PS50112">
    <property type="entry name" value="PAS"/>
    <property type="match status" value="1"/>
</dbReference>
<dbReference type="InterPro" id="IPR058031">
    <property type="entry name" value="AAA_lid_NorR"/>
</dbReference>
<dbReference type="InterPro" id="IPR013767">
    <property type="entry name" value="PAS_fold"/>
</dbReference>
<dbReference type="GO" id="GO:0043565">
    <property type="term" value="F:sequence-specific DNA binding"/>
    <property type="evidence" value="ECO:0007669"/>
    <property type="project" value="InterPro"/>
</dbReference>
<evidence type="ECO:0000256" key="5">
    <source>
        <dbReference type="ARBA" id="ARBA00023163"/>
    </source>
</evidence>
<keyword evidence="6" id="KW-0175">Coiled coil</keyword>
<dbReference type="InterPro" id="IPR027417">
    <property type="entry name" value="P-loop_NTPase"/>
</dbReference>
<dbReference type="Gene3D" id="3.40.50.300">
    <property type="entry name" value="P-loop containing nucleotide triphosphate hydrolases"/>
    <property type="match status" value="1"/>
</dbReference>
<protein>
    <submittedName>
        <fullName evidence="9">PAS modulated sigma54 specific transcriptional regulator, Fis family</fullName>
    </submittedName>
</protein>
<dbReference type="InterPro" id="IPR002197">
    <property type="entry name" value="HTH_Fis"/>
</dbReference>
<dbReference type="SUPFAM" id="SSF52540">
    <property type="entry name" value="P-loop containing nucleoside triphosphate hydrolases"/>
    <property type="match status" value="1"/>
</dbReference>
<dbReference type="SMART" id="SM00091">
    <property type="entry name" value="PAS"/>
    <property type="match status" value="1"/>
</dbReference>
<dbReference type="Pfam" id="PF25601">
    <property type="entry name" value="AAA_lid_14"/>
    <property type="match status" value="1"/>
</dbReference>
<dbReference type="AlphaFoldDB" id="A0A212JM85"/>
<dbReference type="GO" id="GO:0006355">
    <property type="term" value="P:regulation of DNA-templated transcription"/>
    <property type="evidence" value="ECO:0007669"/>
    <property type="project" value="InterPro"/>
</dbReference>
<dbReference type="InterPro" id="IPR003593">
    <property type="entry name" value="AAA+_ATPase"/>
</dbReference>
<feature type="domain" description="PAS" evidence="8">
    <location>
        <begin position="30"/>
        <end position="70"/>
    </location>
</feature>
<dbReference type="Pfam" id="PF00158">
    <property type="entry name" value="Sigma54_activat"/>
    <property type="match status" value="1"/>
</dbReference>
<dbReference type="PROSITE" id="PS00688">
    <property type="entry name" value="SIGMA54_INTERACT_3"/>
    <property type="match status" value="1"/>
</dbReference>
<evidence type="ECO:0000256" key="6">
    <source>
        <dbReference type="SAM" id="Coils"/>
    </source>
</evidence>
<dbReference type="PANTHER" id="PTHR32071:SF57">
    <property type="entry name" value="C4-DICARBOXYLATE TRANSPORT TRANSCRIPTIONAL REGULATORY PROTEIN DCTD"/>
    <property type="match status" value="1"/>
</dbReference>
<dbReference type="SUPFAM" id="SSF46689">
    <property type="entry name" value="Homeodomain-like"/>
    <property type="match status" value="1"/>
</dbReference>
<reference evidence="9" key="1">
    <citation type="submission" date="2016-04" db="EMBL/GenBank/DDBJ databases">
        <authorList>
            <person name="Evans L.H."/>
            <person name="Alamgir A."/>
            <person name="Owens N."/>
            <person name="Weber N.D."/>
            <person name="Virtaneva K."/>
            <person name="Barbian K."/>
            <person name="Babar A."/>
            <person name="Rosenke K."/>
        </authorList>
    </citation>
    <scope>NUCLEOTIDE SEQUENCE</scope>
    <source>
        <strain evidence="9">86</strain>
    </source>
</reference>
<sequence length="490" mass="54940">MTPHEIERLQEEIRRLEAENSALARKAMCFEAAVDMIAEGYIVIGKDGAIDYINQAYCQQFGVKREDALGMPIEKLIPNTRLIYSMENDLLEIDVLHEFPEGLTVSGERKAVSTRIPIKLDTGEVIACAALTKFSGYAYKLLQSIHELEGEVEYYRSELSRHADKGSGFENIPTSNAAYRKVKKLAERFAKSDLPVLLRGETGVGKEVFAKAIHAASARSDGPFISINCSSIPAELLESELFGYEDGAFTGGRRGGKRGKFELAHGGTLLLDEVGDMPLAMQVKLLRVLQDGYIEKVGGEKKTFAEVRILAATNQNLEEKIEDKTFREDLYYRLNVLPIVIPPLRERKEDIPALAYAFLGELNDKYEPRRTISPEALAWLQRYTWPGNIRELKNVIGRAFITCEGRVIQVENLPQHLLNTEMQQLKGRELRHLSSEQESSIILAVLRENNFNCSKAAKALSIHRATLYAKLGKFNIRIADLRTVAVNKPG</sequence>
<dbReference type="FunFam" id="3.40.50.300:FF:000006">
    <property type="entry name" value="DNA-binding transcriptional regulator NtrC"/>
    <property type="match status" value="1"/>
</dbReference>
<proteinExistence type="predicted"/>
<dbReference type="InterPro" id="IPR002078">
    <property type="entry name" value="Sigma_54_int"/>
</dbReference>
<dbReference type="PROSITE" id="PS00675">
    <property type="entry name" value="SIGMA54_INTERACT_1"/>
    <property type="match status" value="1"/>
</dbReference>
<dbReference type="PROSITE" id="PS00676">
    <property type="entry name" value="SIGMA54_INTERACT_2"/>
    <property type="match status" value="1"/>
</dbReference>
<dbReference type="SMART" id="SM00382">
    <property type="entry name" value="AAA"/>
    <property type="match status" value="1"/>
</dbReference>
<dbReference type="Gene3D" id="3.30.450.20">
    <property type="entry name" value="PAS domain"/>
    <property type="match status" value="1"/>
</dbReference>
<dbReference type="InterPro" id="IPR035965">
    <property type="entry name" value="PAS-like_dom_sf"/>
</dbReference>
<keyword evidence="4" id="KW-0238">DNA-binding</keyword>
<evidence type="ECO:0000259" key="7">
    <source>
        <dbReference type="PROSITE" id="PS50045"/>
    </source>
</evidence>
<organism evidence="9">
    <name type="scientific">uncultured delta proteobacterium</name>
    <dbReference type="NCBI Taxonomy" id="34034"/>
    <lineage>
        <taxon>Bacteria</taxon>
        <taxon>Deltaproteobacteria</taxon>
        <taxon>environmental samples</taxon>
    </lineage>
</organism>
<dbReference type="Pfam" id="PF00989">
    <property type="entry name" value="PAS"/>
    <property type="match status" value="1"/>
</dbReference>
<dbReference type="CDD" id="cd00009">
    <property type="entry name" value="AAA"/>
    <property type="match status" value="1"/>
</dbReference>
<dbReference type="CDD" id="cd00130">
    <property type="entry name" value="PAS"/>
    <property type="match status" value="1"/>
</dbReference>
<name>A0A212JM85_9DELT</name>
<gene>
    <name evidence="9" type="ORF">KL86DPRO_11804</name>
</gene>
<evidence type="ECO:0000256" key="3">
    <source>
        <dbReference type="ARBA" id="ARBA00023015"/>
    </source>
</evidence>
<dbReference type="InterPro" id="IPR009057">
    <property type="entry name" value="Homeodomain-like_sf"/>
</dbReference>
<dbReference type="Pfam" id="PF02954">
    <property type="entry name" value="HTH_8"/>
    <property type="match status" value="1"/>
</dbReference>
<dbReference type="SUPFAM" id="SSF55785">
    <property type="entry name" value="PYP-like sensor domain (PAS domain)"/>
    <property type="match status" value="1"/>
</dbReference>
<dbReference type="GO" id="GO:0005524">
    <property type="term" value="F:ATP binding"/>
    <property type="evidence" value="ECO:0007669"/>
    <property type="project" value="UniProtKB-KW"/>
</dbReference>
<dbReference type="InterPro" id="IPR025943">
    <property type="entry name" value="Sigma_54_int_dom_ATP-bd_2"/>
</dbReference>
<dbReference type="NCBIfam" id="TIGR00229">
    <property type="entry name" value="sensory_box"/>
    <property type="match status" value="1"/>
</dbReference>
<feature type="domain" description="Sigma-54 factor interaction" evidence="7">
    <location>
        <begin position="172"/>
        <end position="401"/>
    </location>
</feature>
<dbReference type="Gene3D" id="1.10.8.60">
    <property type="match status" value="1"/>
</dbReference>